<evidence type="ECO:0000256" key="3">
    <source>
        <dbReference type="ARBA" id="ARBA00022679"/>
    </source>
</evidence>
<gene>
    <name evidence="9" type="ORF">MSP1401_LOCUS3796</name>
</gene>
<dbReference type="Pfam" id="PF00583">
    <property type="entry name" value="Acetyltransf_1"/>
    <property type="match status" value="1"/>
</dbReference>
<feature type="region of interest" description="Disordered" evidence="6">
    <location>
        <begin position="1"/>
        <end position="50"/>
    </location>
</feature>
<feature type="domain" description="Histone acetyl transferase HAT1 N-terminal" evidence="8">
    <location>
        <begin position="55"/>
        <end position="217"/>
    </location>
</feature>
<proteinExistence type="inferred from homology"/>
<comment type="similarity">
    <text evidence="1">Belongs to the HAT1 family.</text>
</comment>
<accession>A0A7S0CWF3</accession>
<protein>
    <recommendedName>
        <fullName evidence="2">histone acetyltransferase</fullName>
        <ecNumber evidence="2">2.3.1.48</ecNumber>
    </recommendedName>
</protein>
<evidence type="ECO:0000313" key="9">
    <source>
        <dbReference type="EMBL" id="CAD8435817.1"/>
    </source>
</evidence>
<dbReference type="Pfam" id="PF10394">
    <property type="entry name" value="Hat1_N"/>
    <property type="match status" value="1"/>
</dbReference>
<keyword evidence="4" id="KW-0012">Acyltransferase</keyword>
<dbReference type="Gene3D" id="3.90.360.10">
    <property type="entry name" value="Histone acetyl transferase 1 (HAT1), N-terminal domain"/>
    <property type="match status" value="1"/>
</dbReference>
<reference evidence="9" key="1">
    <citation type="submission" date="2021-01" db="EMBL/GenBank/DDBJ databases">
        <authorList>
            <person name="Corre E."/>
            <person name="Pelletier E."/>
            <person name="Niang G."/>
            <person name="Scheremetjew M."/>
            <person name="Finn R."/>
            <person name="Kale V."/>
            <person name="Holt S."/>
            <person name="Cochrane G."/>
            <person name="Meng A."/>
            <person name="Brown T."/>
            <person name="Cohen L."/>
        </authorList>
    </citation>
    <scope>NUCLEOTIDE SEQUENCE</scope>
    <source>
        <strain evidence="9">CCAC1681</strain>
    </source>
</reference>
<dbReference type="GO" id="GO:0031509">
    <property type="term" value="P:subtelomeric heterochromatin formation"/>
    <property type="evidence" value="ECO:0007669"/>
    <property type="project" value="InterPro"/>
</dbReference>
<evidence type="ECO:0000256" key="4">
    <source>
        <dbReference type="ARBA" id="ARBA00023315"/>
    </source>
</evidence>
<dbReference type="GO" id="GO:0000781">
    <property type="term" value="C:chromosome, telomeric region"/>
    <property type="evidence" value="ECO:0007669"/>
    <property type="project" value="GOC"/>
</dbReference>
<evidence type="ECO:0000256" key="2">
    <source>
        <dbReference type="ARBA" id="ARBA00013184"/>
    </source>
</evidence>
<sequence>MDAQEAKRRKLEAKMGGGPPPSFPSAVPVPARKEPQPSQPKAPPPATAAEEADPFVCDANDAVSFRLVNTAADMATAEPFEPEFTHQVFREDETIFGYKELRIDIFQSAHLFKTYVKVRFAEKVKSTLNPADDVIEALRAHFGEEMMTDEKTFLSTLEADKDARVPAGGGDVVAVADATGVGDDVKAVDVIRAFRLSDAAVYPWHARFEPLILFFIDGASAVDSEDDNWTLLCATRHVYTSDAERDAIVSGASDGNHGWSTAAFATIYEFFQYPDKKRARLSQIVVAPPFQRQGLGSALLSATRALATKRSFVDVTVEDPTPQLQRLRDVGDVRALWSLPSVAAAVRAAAVAASKLSREDVEKEKAPLCVALQCPTSVKNEARDVLKLCAPQLARCWEALLFLFAKKSGAPEDSPAAAAFTELVVRRLRRQHCADAQRDAGAKRVYHSDVALFASGGNEHLAAEKAFVMTKAKKGRAGGQAPDLEEGEDKQDPAEVLAEYFHETMSNLAWLASAAKI</sequence>
<dbReference type="Gene3D" id="3.40.630.30">
    <property type="match status" value="1"/>
</dbReference>
<dbReference type="EC" id="2.3.1.48" evidence="2"/>
<dbReference type="EMBL" id="HBEN01004671">
    <property type="protein sequence ID" value="CAD8435817.1"/>
    <property type="molecule type" value="Transcribed_RNA"/>
</dbReference>
<dbReference type="InterPro" id="IPR019467">
    <property type="entry name" value="Hat1_N"/>
</dbReference>
<dbReference type="PANTHER" id="PTHR12046">
    <property type="entry name" value="HISTONE ACETYLTRANSFERASE TYPE B CATALYTIC SUBUNIT"/>
    <property type="match status" value="1"/>
</dbReference>
<comment type="catalytic activity">
    <reaction evidence="5">
        <text>L-lysyl-[protein] + acetyl-CoA = N(6)-acetyl-L-lysyl-[protein] + CoA + H(+)</text>
        <dbReference type="Rhea" id="RHEA:45948"/>
        <dbReference type="Rhea" id="RHEA-COMP:9752"/>
        <dbReference type="Rhea" id="RHEA-COMP:10731"/>
        <dbReference type="ChEBI" id="CHEBI:15378"/>
        <dbReference type="ChEBI" id="CHEBI:29969"/>
        <dbReference type="ChEBI" id="CHEBI:57287"/>
        <dbReference type="ChEBI" id="CHEBI:57288"/>
        <dbReference type="ChEBI" id="CHEBI:61930"/>
        <dbReference type="EC" id="2.3.1.48"/>
    </reaction>
</comment>
<organism evidence="9">
    <name type="scientific">Micromonas pusilla</name>
    <name type="common">Picoplanktonic green alga</name>
    <name type="synonym">Chromulina pusilla</name>
    <dbReference type="NCBI Taxonomy" id="38833"/>
    <lineage>
        <taxon>Eukaryota</taxon>
        <taxon>Viridiplantae</taxon>
        <taxon>Chlorophyta</taxon>
        <taxon>Mamiellophyceae</taxon>
        <taxon>Mamiellales</taxon>
        <taxon>Mamiellaceae</taxon>
        <taxon>Micromonas</taxon>
    </lineage>
</organism>
<dbReference type="GO" id="GO:0004402">
    <property type="term" value="F:histone acetyltransferase activity"/>
    <property type="evidence" value="ECO:0007669"/>
    <property type="project" value="InterPro"/>
</dbReference>
<dbReference type="InterPro" id="IPR016181">
    <property type="entry name" value="Acyl_CoA_acyltransferase"/>
</dbReference>
<dbReference type="CDD" id="cd04301">
    <property type="entry name" value="NAT_SF"/>
    <property type="match status" value="1"/>
</dbReference>
<evidence type="ECO:0000259" key="7">
    <source>
        <dbReference type="Pfam" id="PF00583"/>
    </source>
</evidence>
<dbReference type="InterPro" id="IPR000182">
    <property type="entry name" value="GNAT_dom"/>
</dbReference>
<dbReference type="InterPro" id="IPR037113">
    <property type="entry name" value="Hat1_N_sf"/>
</dbReference>
<feature type="compositionally biased region" description="Pro residues" evidence="6">
    <location>
        <begin position="37"/>
        <end position="46"/>
    </location>
</feature>
<evidence type="ECO:0000259" key="8">
    <source>
        <dbReference type="Pfam" id="PF10394"/>
    </source>
</evidence>
<name>A0A7S0CWF3_MICPS</name>
<evidence type="ECO:0000256" key="1">
    <source>
        <dbReference type="ARBA" id="ARBA00010543"/>
    </source>
</evidence>
<dbReference type="SUPFAM" id="SSF55729">
    <property type="entry name" value="Acyl-CoA N-acyltransferases (Nat)"/>
    <property type="match status" value="1"/>
</dbReference>
<dbReference type="GO" id="GO:0005634">
    <property type="term" value="C:nucleus"/>
    <property type="evidence" value="ECO:0007669"/>
    <property type="project" value="InterPro"/>
</dbReference>
<evidence type="ECO:0000256" key="6">
    <source>
        <dbReference type="SAM" id="MobiDB-lite"/>
    </source>
</evidence>
<evidence type="ECO:0000256" key="5">
    <source>
        <dbReference type="ARBA" id="ARBA00048017"/>
    </source>
</evidence>
<feature type="domain" description="N-acetyltransferase" evidence="7">
    <location>
        <begin position="247"/>
        <end position="320"/>
    </location>
</feature>
<keyword evidence="3" id="KW-0808">Transferase</keyword>
<dbReference type="AlphaFoldDB" id="A0A7S0CWF3"/>
<dbReference type="InterPro" id="IPR017380">
    <property type="entry name" value="Hist_AcTrfase_B-typ_cat-su"/>
</dbReference>